<keyword evidence="2" id="KW-1185">Reference proteome</keyword>
<sequence>MSDVHANFLDQTEIDESTSPVWPALKVSRGQIEAEVARLAATPQPADGRIRRSLIVHPNSQHRSLTPTIRVGIEVVLPGEKTAPTTRSSSSVELCIGGVGTAEVDGRRFDTSKHDTWTVPNLTAKWYEAAGDEPYVRLVFSDAPLLEYLAAHYVNDEYRATADDVEHEREPMADFAYRMPTGGGALKTYAGLMDPEVVRHRPKCWKWSEVKAYLDGLDKSGPDYRSAIIALLWDDATGRVNGSTNTLTAFISGGYDPTWIEGKYRMARSHRHSMAAINYAFAGDWQTVVEGETIRWSAGDLVLTAPAWALHTNGSCSQQPYTFAMQDAALVASMNASVVQEYVGRQPILIGSHSGFNTSVDTRNADELVDV</sequence>
<dbReference type="PANTHER" id="PTHR41517:SF1">
    <property type="entry name" value="CUPIN"/>
    <property type="match status" value="1"/>
</dbReference>
<dbReference type="STRING" id="1415166.NONO_c51240"/>
<dbReference type="AlphaFoldDB" id="W5TLU2"/>
<dbReference type="eggNOG" id="COG3435">
    <property type="taxonomic scope" value="Bacteria"/>
</dbReference>
<keyword evidence="1" id="KW-0223">Dioxygenase</keyword>
<dbReference type="Gene3D" id="2.60.120.10">
    <property type="entry name" value="Jelly Rolls"/>
    <property type="match status" value="2"/>
</dbReference>
<evidence type="ECO:0000313" key="2">
    <source>
        <dbReference type="Proteomes" id="UP000019150"/>
    </source>
</evidence>
<dbReference type="SUPFAM" id="SSF51182">
    <property type="entry name" value="RmlC-like cupins"/>
    <property type="match status" value="1"/>
</dbReference>
<dbReference type="InterPro" id="IPR014710">
    <property type="entry name" value="RmlC-like_jellyroll"/>
</dbReference>
<organism evidence="1 2">
    <name type="scientific">Nocardia nova SH22a</name>
    <dbReference type="NCBI Taxonomy" id="1415166"/>
    <lineage>
        <taxon>Bacteria</taxon>
        <taxon>Bacillati</taxon>
        <taxon>Actinomycetota</taxon>
        <taxon>Actinomycetes</taxon>
        <taxon>Mycobacteriales</taxon>
        <taxon>Nocardiaceae</taxon>
        <taxon>Nocardia</taxon>
    </lineage>
</organism>
<dbReference type="RefSeq" id="WP_038554577.1">
    <property type="nucleotide sequence ID" value="NZ_CP006850.1"/>
</dbReference>
<dbReference type="PATRIC" id="fig|1415166.3.peg.5287"/>
<gene>
    <name evidence="1" type="ORF">NONO_c51240</name>
</gene>
<accession>W5TLU2</accession>
<evidence type="ECO:0000313" key="1">
    <source>
        <dbReference type="EMBL" id="AHH19908.1"/>
    </source>
</evidence>
<name>W5TLU2_9NOCA</name>
<dbReference type="Proteomes" id="UP000019150">
    <property type="component" value="Chromosome"/>
</dbReference>
<dbReference type="GO" id="GO:0051213">
    <property type="term" value="F:dioxygenase activity"/>
    <property type="evidence" value="ECO:0007669"/>
    <property type="project" value="UniProtKB-KW"/>
</dbReference>
<dbReference type="KEGG" id="nno:NONO_c51240"/>
<proteinExistence type="predicted"/>
<dbReference type="InterPro" id="IPR011051">
    <property type="entry name" value="RmlC_Cupin_sf"/>
</dbReference>
<protein>
    <submittedName>
        <fullName evidence="1">Gentisate 1 2-dioxygenase-like protein</fullName>
    </submittedName>
</protein>
<dbReference type="HOGENOM" id="CLU_739388_0_0_11"/>
<dbReference type="PANTHER" id="PTHR41517">
    <property type="entry name" value="1,2-DIOXYGENASE PROTEIN-RELATED"/>
    <property type="match status" value="1"/>
</dbReference>
<keyword evidence="1" id="KW-0560">Oxidoreductase</keyword>
<dbReference type="EMBL" id="CP006850">
    <property type="protein sequence ID" value="AHH19908.1"/>
    <property type="molecule type" value="Genomic_DNA"/>
</dbReference>
<dbReference type="OrthoDB" id="285029at2"/>
<reference evidence="1 2" key="1">
    <citation type="journal article" date="2014" name="Appl. Environ. Microbiol.">
        <title>Insights into the Microbial Degradation of Rubber and Gutta-Percha by Analysis of the Complete Genome of Nocardia nova SH22a.</title>
        <authorList>
            <person name="Luo Q."/>
            <person name="Hiessl S."/>
            <person name="Poehlein A."/>
            <person name="Daniel R."/>
            <person name="Steinbuchel A."/>
        </authorList>
    </citation>
    <scope>NUCLEOTIDE SEQUENCE [LARGE SCALE GENOMIC DNA]</scope>
    <source>
        <strain evidence="1">SH22a</strain>
    </source>
</reference>
<dbReference type="InterPro" id="IPR047183">
    <property type="entry name" value="GDO-like"/>
</dbReference>